<dbReference type="SUPFAM" id="SSF46894">
    <property type="entry name" value="C-terminal effector domain of the bipartite response regulators"/>
    <property type="match status" value="1"/>
</dbReference>
<evidence type="ECO:0000259" key="2">
    <source>
        <dbReference type="PROSITE" id="PS51832"/>
    </source>
</evidence>
<feature type="domain" description="HD-GYP" evidence="2">
    <location>
        <begin position="263"/>
        <end position="459"/>
    </location>
</feature>
<evidence type="ECO:0000313" key="3">
    <source>
        <dbReference type="EMBL" id="GHH74607.1"/>
    </source>
</evidence>
<dbReference type="GO" id="GO:0003677">
    <property type="term" value="F:DNA binding"/>
    <property type="evidence" value="ECO:0007669"/>
    <property type="project" value="InterPro"/>
</dbReference>
<sequence length="534" mass="56831">MVSDRSPQDNDEVRTAEVVASLSLATDLGIGVPLEHGLHSALIATRLGSILGVDPETQAQAYYTSLLFYVGCTATAKTASEVFAVDNALTTYGVPVRFGSPAQMLAGMSRAVAPPGRPLAVRALQLARGMPALAREFGDVVAADCDVAQMLTTRLGLPLVVPALFAHASDRWDGRGWPARPKGEAIPLPMRIAHVARDAAFQRMLGGDEFAARVVRGRAGGAFDPDVAEPFAQHAAEILAFDPHGSAWSETLAAEPAPHLMLRDEAIDRALGAMGDFADLVSPYFVGHSADVAGLAADAGRRCGLDAAQTIALRRGALVHDVGRVAVPVRIWEDRGPLSPDDWERVRLHAYYTERVLSRSPFLAELAPVAAFHHERLDGSGYHRGTTAGALTTPARVLAAADAYHTMTEPRPHRDTLSPARAARQLGEEVRTGRLDADAVVAVLAAAGQRVPRVPRPAGLTDRESEVVVLLARGLQTKQVARALGISVKTADSHIQNAYRKMGVSTRAGAALFAMQHGLAIWGELPIERAVDRS</sequence>
<dbReference type="Proteomes" id="UP000627369">
    <property type="component" value="Unassembled WGS sequence"/>
</dbReference>
<dbReference type="InterPro" id="IPR000792">
    <property type="entry name" value="Tscrpt_reg_LuxR_C"/>
</dbReference>
<dbReference type="Pfam" id="PF00196">
    <property type="entry name" value="GerE"/>
    <property type="match status" value="1"/>
</dbReference>
<dbReference type="SUPFAM" id="SSF109604">
    <property type="entry name" value="HD-domain/PDEase-like"/>
    <property type="match status" value="1"/>
</dbReference>
<dbReference type="EMBL" id="BNAS01000004">
    <property type="protein sequence ID" value="GHH74607.1"/>
    <property type="molecule type" value="Genomic_DNA"/>
</dbReference>
<dbReference type="Gene3D" id="1.10.10.10">
    <property type="entry name" value="Winged helix-like DNA-binding domain superfamily/Winged helix DNA-binding domain"/>
    <property type="match status" value="1"/>
</dbReference>
<keyword evidence="4" id="KW-1185">Reference proteome</keyword>
<dbReference type="Gene3D" id="1.10.3210.10">
    <property type="entry name" value="Hypothetical protein af1432"/>
    <property type="match status" value="2"/>
</dbReference>
<dbReference type="CDD" id="cd06170">
    <property type="entry name" value="LuxR_C_like"/>
    <property type="match status" value="1"/>
</dbReference>
<evidence type="ECO:0000259" key="1">
    <source>
        <dbReference type="PROSITE" id="PS50043"/>
    </source>
</evidence>
<dbReference type="InterPro" id="IPR037522">
    <property type="entry name" value="HD_GYP_dom"/>
</dbReference>
<feature type="domain" description="HTH luxR-type" evidence="1">
    <location>
        <begin position="453"/>
        <end position="518"/>
    </location>
</feature>
<dbReference type="GO" id="GO:0006355">
    <property type="term" value="P:regulation of DNA-templated transcription"/>
    <property type="evidence" value="ECO:0007669"/>
    <property type="project" value="InterPro"/>
</dbReference>
<dbReference type="PRINTS" id="PR00038">
    <property type="entry name" value="HTHLUXR"/>
</dbReference>
<protein>
    <submittedName>
        <fullName evidence="3">Metal-dependent phosphohydrolase</fullName>
    </submittedName>
</protein>
<dbReference type="CDD" id="cd00077">
    <property type="entry name" value="HDc"/>
    <property type="match status" value="1"/>
</dbReference>
<reference evidence="3" key="2">
    <citation type="submission" date="2020-09" db="EMBL/GenBank/DDBJ databases">
        <authorList>
            <person name="Sun Q."/>
            <person name="Zhou Y."/>
        </authorList>
    </citation>
    <scope>NUCLEOTIDE SEQUENCE</scope>
    <source>
        <strain evidence="3">CGMCC 4.7398</strain>
    </source>
</reference>
<reference evidence="3" key="1">
    <citation type="journal article" date="2014" name="Int. J. Syst. Evol. Microbiol.">
        <title>Complete genome sequence of Corynebacterium casei LMG S-19264T (=DSM 44701T), isolated from a smear-ripened cheese.</title>
        <authorList>
            <consortium name="US DOE Joint Genome Institute (JGI-PGF)"/>
            <person name="Walter F."/>
            <person name="Albersmeier A."/>
            <person name="Kalinowski J."/>
            <person name="Ruckert C."/>
        </authorList>
    </citation>
    <scope>NUCLEOTIDE SEQUENCE</scope>
    <source>
        <strain evidence="3">CGMCC 4.7398</strain>
    </source>
</reference>
<organism evidence="3 4">
    <name type="scientific">Promicromonospora soli</name>
    <dbReference type="NCBI Taxonomy" id="2035533"/>
    <lineage>
        <taxon>Bacteria</taxon>
        <taxon>Bacillati</taxon>
        <taxon>Actinomycetota</taxon>
        <taxon>Actinomycetes</taxon>
        <taxon>Micrococcales</taxon>
        <taxon>Promicromonosporaceae</taxon>
        <taxon>Promicromonospora</taxon>
    </lineage>
</organism>
<dbReference type="PROSITE" id="PS51832">
    <property type="entry name" value="HD_GYP"/>
    <property type="match status" value="1"/>
</dbReference>
<dbReference type="InterPro" id="IPR052020">
    <property type="entry name" value="Cyclic_di-GMP/3'3'-cGAMP_PDE"/>
</dbReference>
<comment type="caution">
    <text evidence="3">The sequence shown here is derived from an EMBL/GenBank/DDBJ whole genome shotgun (WGS) entry which is preliminary data.</text>
</comment>
<dbReference type="SMART" id="SM00471">
    <property type="entry name" value="HDc"/>
    <property type="match status" value="1"/>
</dbReference>
<dbReference type="PANTHER" id="PTHR45228">
    <property type="entry name" value="CYCLIC DI-GMP PHOSPHODIESTERASE TM_0186-RELATED"/>
    <property type="match status" value="1"/>
</dbReference>
<dbReference type="InterPro" id="IPR036388">
    <property type="entry name" value="WH-like_DNA-bd_sf"/>
</dbReference>
<dbReference type="SMART" id="SM00421">
    <property type="entry name" value="HTH_LUXR"/>
    <property type="match status" value="1"/>
</dbReference>
<dbReference type="Pfam" id="PF13487">
    <property type="entry name" value="HD_5"/>
    <property type="match status" value="1"/>
</dbReference>
<dbReference type="PROSITE" id="PS50043">
    <property type="entry name" value="HTH_LUXR_2"/>
    <property type="match status" value="1"/>
</dbReference>
<dbReference type="InterPro" id="IPR016032">
    <property type="entry name" value="Sig_transdc_resp-reg_C-effctor"/>
</dbReference>
<name>A0A919KW07_9MICO</name>
<evidence type="ECO:0000313" key="4">
    <source>
        <dbReference type="Proteomes" id="UP000627369"/>
    </source>
</evidence>
<gene>
    <name evidence="3" type="ORF">GCM10017772_28720</name>
</gene>
<dbReference type="InterPro" id="IPR003607">
    <property type="entry name" value="HD/PDEase_dom"/>
</dbReference>
<accession>A0A919KW07</accession>
<proteinExistence type="predicted"/>
<dbReference type="AlphaFoldDB" id="A0A919KW07"/>